<protein>
    <submittedName>
        <fullName evidence="2">Membrane-bound metal-dependent hydrolase YbcI (DUF457 family)</fullName>
    </submittedName>
</protein>
<evidence type="ECO:0000256" key="1">
    <source>
        <dbReference type="SAM" id="Phobius"/>
    </source>
</evidence>
<comment type="caution">
    <text evidence="2">The sequence shown here is derived from an EMBL/GenBank/DDBJ whole genome shotgun (WGS) entry which is preliminary data.</text>
</comment>
<feature type="transmembrane region" description="Helical" evidence="1">
    <location>
        <begin position="85"/>
        <end position="105"/>
    </location>
</feature>
<name>A0A2A9E392_9MICO</name>
<dbReference type="RefSeq" id="WP_098454521.1">
    <property type="nucleotide sequence ID" value="NZ_PDJG01000001.1"/>
</dbReference>
<feature type="transmembrane region" description="Helical" evidence="1">
    <location>
        <begin position="141"/>
        <end position="158"/>
    </location>
</feature>
<evidence type="ECO:0000313" key="3">
    <source>
        <dbReference type="Proteomes" id="UP000225548"/>
    </source>
</evidence>
<keyword evidence="1" id="KW-0812">Transmembrane</keyword>
<feature type="transmembrane region" description="Helical" evidence="1">
    <location>
        <begin position="111"/>
        <end position="129"/>
    </location>
</feature>
<keyword evidence="2" id="KW-0378">Hydrolase</keyword>
<gene>
    <name evidence="2" type="ORF">ATL42_1162</name>
</gene>
<dbReference type="AlphaFoldDB" id="A0A2A9E392"/>
<sequence length="273" mass="28474">MMGAHHAATGAAAWVAVAGTGPFMLGLYPVSDSGLLVGTIVCAGAALLPDADHHSGTISNSLPPLSKVVTRAISRASGGHRHGTHGLLAIGAGSGLATLAGLIGIQTETYGRVAIGAGVLSLLLVAYAAKALRITADGTWLRSWLLAIALATFVTLYAPYEWEWLPVAVGLGVAVHIAGDMLTTGGVPLLWPWTPRPPRWWSRTNILNDIWQPSGWMGLPVLGNAGSRREWAFAIPVSAYATYGFIVGIIGIVHSFTTDPAVTDAFSSLWPLV</sequence>
<dbReference type="Pfam" id="PF04307">
    <property type="entry name" value="YdjM"/>
    <property type="match status" value="1"/>
</dbReference>
<reference evidence="2 3" key="1">
    <citation type="submission" date="2017-10" db="EMBL/GenBank/DDBJ databases">
        <title>Sequencing the genomes of 1000 actinobacteria strains.</title>
        <authorList>
            <person name="Klenk H.-P."/>
        </authorList>
    </citation>
    <scope>NUCLEOTIDE SEQUENCE [LARGE SCALE GENOMIC DNA]</scope>
    <source>
        <strain evidence="2 3">DSM 18966</strain>
    </source>
</reference>
<dbReference type="Proteomes" id="UP000225548">
    <property type="component" value="Unassembled WGS sequence"/>
</dbReference>
<dbReference type="EMBL" id="PDJG01000001">
    <property type="protein sequence ID" value="PFG33293.1"/>
    <property type="molecule type" value="Genomic_DNA"/>
</dbReference>
<organism evidence="2 3">
    <name type="scientific">Sanguibacter antarcticus</name>
    <dbReference type="NCBI Taxonomy" id="372484"/>
    <lineage>
        <taxon>Bacteria</taxon>
        <taxon>Bacillati</taxon>
        <taxon>Actinomycetota</taxon>
        <taxon>Actinomycetes</taxon>
        <taxon>Micrococcales</taxon>
        <taxon>Sanguibacteraceae</taxon>
        <taxon>Sanguibacter</taxon>
    </lineage>
</organism>
<feature type="transmembrane region" description="Helical" evidence="1">
    <location>
        <begin position="164"/>
        <end position="191"/>
    </location>
</feature>
<evidence type="ECO:0000313" key="2">
    <source>
        <dbReference type="EMBL" id="PFG33293.1"/>
    </source>
</evidence>
<accession>A0A2A9E392</accession>
<dbReference type="OrthoDB" id="3425909at2"/>
<proteinExistence type="predicted"/>
<keyword evidence="1" id="KW-0472">Membrane</keyword>
<dbReference type="GO" id="GO:0016787">
    <property type="term" value="F:hydrolase activity"/>
    <property type="evidence" value="ECO:0007669"/>
    <property type="project" value="UniProtKB-KW"/>
</dbReference>
<keyword evidence="3" id="KW-1185">Reference proteome</keyword>
<feature type="transmembrane region" description="Helical" evidence="1">
    <location>
        <begin position="231"/>
        <end position="253"/>
    </location>
</feature>
<dbReference type="InterPro" id="IPR007404">
    <property type="entry name" value="YdjM-like"/>
</dbReference>
<keyword evidence="1" id="KW-1133">Transmembrane helix</keyword>